<dbReference type="Proteomes" id="UP000535890">
    <property type="component" value="Unassembled WGS sequence"/>
</dbReference>
<protein>
    <submittedName>
        <fullName evidence="2">Uncharacterized protein</fullName>
    </submittedName>
</protein>
<evidence type="ECO:0000313" key="2">
    <source>
        <dbReference type="EMBL" id="NYD39210.1"/>
    </source>
</evidence>
<keyword evidence="3" id="KW-1185">Reference proteome</keyword>
<evidence type="ECO:0000313" key="3">
    <source>
        <dbReference type="Proteomes" id="UP000535890"/>
    </source>
</evidence>
<feature type="region of interest" description="Disordered" evidence="1">
    <location>
        <begin position="1"/>
        <end position="57"/>
    </location>
</feature>
<organism evidence="2 3">
    <name type="scientific">Actinomycetospora corticicola</name>
    <dbReference type="NCBI Taxonomy" id="663602"/>
    <lineage>
        <taxon>Bacteria</taxon>
        <taxon>Bacillati</taxon>
        <taxon>Actinomycetota</taxon>
        <taxon>Actinomycetes</taxon>
        <taxon>Pseudonocardiales</taxon>
        <taxon>Pseudonocardiaceae</taxon>
        <taxon>Actinomycetospora</taxon>
    </lineage>
</organism>
<comment type="caution">
    <text evidence="2">The sequence shown here is derived from an EMBL/GenBank/DDBJ whole genome shotgun (WGS) entry which is preliminary data.</text>
</comment>
<feature type="region of interest" description="Disordered" evidence="1">
    <location>
        <begin position="153"/>
        <end position="188"/>
    </location>
</feature>
<reference evidence="2 3" key="1">
    <citation type="submission" date="2020-07" db="EMBL/GenBank/DDBJ databases">
        <title>Sequencing the genomes of 1000 actinobacteria strains.</title>
        <authorList>
            <person name="Klenk H.-P."/>
        </authorList>
    </citation>
    <scope>NUCLEOTIDE SEQUENCE [LARGE SCALE GENOMIC DNA]</scope>
    <source>
        <strain evidence="2 3">DSM 45772</strain>
    </source>
</reference>
<dbReference type="AlphaFoldDB" id="A0A7Y9E192"/>
<sequence length="188" mass="20275">MTTLVPSRRRVPAPVGRLARQPWPTADVRRRPGGRPPTGQPCATADTRHQQVDTTAPRTLHDDADRLGGLVRGLLHGTVTLRRPDLLGAGLRRLCDDAAPRLTGQDRLVDDLRTAAGLAVHALESRPLALATPADFGRLARLGELLGALSAAAASGPAHPAGEVTRRREGWSARRRRARDERALFGDR</sequence>
<feature type="compositionally biased region" description="Low complexity" evidence="1">
    <location>
        <begin position="153"/>
        <end position="163"/>
    </location>
</feature>
<dbReference type="RefSeq" id="WP_179796561.1">
    <property type="nucleotide sequence ID" value="NZ_BAABHP010000001.1"/>
</dbReference>
<feature type="compositionally biased region" description="Basic and acidic residues" evidence="1">
    <location>
        <begin position="164"/>
        <end position="188"/>
    </location>
</feature>
<name>A0A7Y9E192_9PSEU</name>
<gene>
    <name evidence="2" type="ORF">BJ983_005312</name>
</gene>
<proteinExistence type="predicted"/>
<evidence type="ECO:0000256" key="1">
    <source>
        <dbReference type="SAM" id="MobiDB-lite"/>
    </source>
</evidence>
<accession>A0A7Y9E192</accession>
<dbReference type="EMBL" id="JACCBN010000001">
    <property type="protein sequence ID" value="NYD39210.1"/>
    <property type="molecule type" value="Genomic_DNA"/>
</dbReference>